<reference evidence="5" key="1">
    <citation type="journal article" date="2019" name="Int. J. Syst. Evol. Microbiol.">
        <title>The Global Catalogue of Microorganisms (GCM) 10K type strain sequencing project: providing services to taxonomists for standard genome sequencing and annotation.</title>
        <authorList>
            <consortium name="The Broad Institute Genomics Platform"/>
            <consortium name="The Broad Institute Genome Sequencing Center for Infectious Disease"/>
            <person name="Wu L."/>
            <person name="Ma J."/>
        </authorList>
    </citation>
    <scope>NUCLEOTIDE SEQUENCE [LARGE SCALE GENOMIC DNA]</scope>
    <source>
        <strain evidence="5">JCM 12125</strain>
    </source>
</reference>
<keyword evidence="5" id="KW-1185">Reference proteome</keyword>
<evidence type="ECO:0000256" key="2">
    <source>
        <dbReference type="SAM" id="SignalP"/>
    </source>
</evidence>
<accession>A0ABW0FY12</accession>
<dbReference type="EMBL" id="JBHSLF010000055">
    <property type="protein sequence ID" value="MFC5346051.1"/>
    <property type="molecule type" value="Genomic_DNA"/>
</dbReference>
<feature type="signal peptide" evidence="2">
    <location>
        <begin position="1"/>
        <end position="25"/>
    </location>
</feature>
<dbReference type="Pfam" id="PF18203">
    <property type="entry name" value="IPTL-CTERM"/>
    <property type="match status" value="1"/>
</dbReference>
<keyword evidence="1" id="KW-0472">Membrane</keyword>
<protein>
    <submittedName>
        <fullName evidence="4">IPTL-CTERM sorting domain-containing protein</fullName>
    </submittedName>
</protein>
<dbReference type="NCBIfam" id="TIGR04174">
    <property type="entry name" value="IPTL_CTERM"/>
    <property type="match status" value="1"/>
</dbReference>
<evidence type="ECO:0000259" key="3">
    <source>
        <dbReference type="Pfam" id="PF18203"/>
    </source>
</evidence>
<keyword evidence="1" id="KW-0812">Transmembrane</keyword>
<feature type="chain" id="PRO_5045770988" evidence="2">
    <location>
        <begin position="26"/>
        <end position="215"/>
    </location>
</feature>
<name>A0ABW0FY12_9CAUL</name>
<dbReference type="InterPro" id="IPR026442">
    <property type="entry name" value="IPTL_CTERM"/>
</dbReference>
<comment type="caution">
    <text evidence="4">The sequence shown here is derived from an EMBL/GenBank/DDBJ whole genome shotgun (WGS) entry which is preliminary data.</text>
</comment>
<keyword evidence="2" id="KW-0732">Signal</keyword>
<sequence>MFKMLRALVVSASIACGLAASAAMAAPQTVYEFAPTERTATPYNDGILASITVAAPTDITAVAQRTLASTSVNVKFLVVNTTTNTVLYSSAAKTFPSDGGTPSFKQSDDFAPITLLPGNTYAIGLVSEQPQSLYYQNAAPPVQNGISMVGFSNAFPYANPAVTGVNPGLGFTLKLVYEEPPVSVPTLSEWSMILLGLLMAGAAALHLQRRRRLIV</sequence>
<keyword evidence="1" id="KW-1133">Transmembrane helix</keyword>
<proteinExistence type="predicted"/>
<evidence type="ECO:0000256" key="1">
    <source>
        <dbReference type="SAM" id="Phobius"/>
    </source>
</evidence>
<dbReference type="Proteomes" id="UP001596152">
    <property type="component" value="Unassembled WGS sequence"/>
</dbReference>
<feature type="transmembrane region" description="Helical" evidence="1">
    <location>
        <begin position="190"/>
        <end position="207"/>
    </location>
</feature>
<feature type="domain" description="IPTL-CTERM protein sorting" evidence="3">
    <location>
        <begin position="183"/>
        <end position="211"/>
    </location>
</feature>
<evidence type="ECO:0000313" key="5">
    <source>
        <dbReference type="Proteomes" id="UP001596152"/>
    </source>
</evidence>
<organism evidence="4 5">
    <name type="scientific">Brevundimonas staleyi</name>
    <dbReference type="NCBI Taxonomy" id="74326"/>
    <lineage>
        <taxon>Bacteria</taxon>
        <taxon>Pseudomonadati</taxon>
        <taxon>Pseudomonadota</taxon>
        <taxon>Alphaproteobacteria</taxon>
        <taxon>Caulobacterales</taxon>
        <taxon>Caulobacteraceae</taxon>
        <taxon>Brevundimonas</taxon>
    </lineage>
</organism>
<gene>
    <name evidence="4" type="ORF">ACFPIE_19210</name>
</gene>
<evidence type="ECO:0000313" key="4">
    <source>
        <dbReference type="EMBL" id="MFC5346051.1"/>
    </source>
</evidence>
<dbReference type="RefSeq" id="WP_374038378.1">
    <property type="nucleotide sequence ID" value="NZ_CP169082.1"/>
</dbReference>